<protein>
    <submittedName>
        <fullName evidence="2">Uncharacterized protein</fullName>
    </submittedName>
</protein>
<evidence type="ECO:0000313" key="2">
    <source>
        <dbReference type="EMBL" id="MED6110773.1"/>
    </source>
</evidence>
<keyword evidence="3" id="KW-1185">Reference proteome</keyword>
<comment type="caution">
    <text evidence="2">The sequence shown here is derived from an EMBL/GenBank/DDBJ whole genome shotgun (WGS) entry which is preliminary data.</text>
</comment>
<sequence>MGHEVNSMRKLRMSKCHTRDEGRQQPWRRGWAEPQKRKEAERLKMNETAAFGHGGANSAGTTQPQARHGGAKAGTTRNCEGISDDVVTGDGSRQRQAATQGRRRTAKEPAGVMNEDL</sequence>
<name>A0ABU6QGW2_9FABA</name>
<evidence type="ECO:0000256" key="1">
    <source>
        <dbReference type="SAM" id="MobiDB-lite"/>
    </source>
</evidence>
<evidence type="ECO:0000313" key="3">
    <source>
        <dbReference type="Proteomes" id="UP001341840"/>
    </source>
</evidence>
<gene>
    <name evidence="2" type="ORF">PIB30_045940</name>
</gene>
<feature type="region of interest" description="Disordered" evidence="1">
    <location>
        <begin position="1"/>
        <end position="117"/>
    </location>
</feature>
<reference evidence="2 3" key="1">
    <citation type="journal article" date="2023" name="Plants (Basel)">
        <title>Bridging the Gap: Combining Genomics and Transcriptomics Approaches to Understand Stylosanthes scabra, an Orphan Legume from the Brazilian Caatinga.</title>
        <authorList>
            <person name="Ferreira-Neto J.R.C."/>
            <person name="da Silva M.D."/>
            <person name="Binneck E."/>
            <person name="de Melo N.F."/>
            <person name="da Silva R.H."/>
            <person name="de Melo A.L.T.M."/>
            <person name="Pandolfi V."/>
            <person name="Bustamante F.O."/>
            <person name="Brasileiro-Vidal A.C."/>
            <person name="Benko-Iseppon A.M."/>
        </authorList>
    </citation>
    <scope>NUCLEOTIDE SEQUENCE [LARGE SCALE GENOMIC DNA]</scope>
    <source>
        <tissue evidence="2">Leaves</tissue>
    </source>
</reference>
<organism evidence="2 3">
    <name type="scientific">Stylosanthes scabra</name>
    <dbReference type="NCBI Taxonomy" id="79078"/>
    <lineage>
        <taxon>Eukaryota</taxon>
        <taxon>Viridiplantae</taxon>
        <taxon>Streptophyta</taxon>
        <taxon>Embryophyta</taxon>
        <taxon>Tracheophyta</taxon>
        <taxon>Spermatophyta</taxon>
        <taxon>Magnoliopsida</taxon>
        <taxon>eudicotyledons</taxon>
        <taxon>Gunneridae</taxon>
        <taxon>Pentapetalae</taxon>
        <taxon>rosids</taxon>
        <taxon>fabids</taxon>
        <taxon>Fabales</taxon>
        <taxon>Fabaceae</taxon>
        <taxon>Papilionoideae</taxon>
        <taxon>50 kb inversion clade</taxon>
        <taxon>dalbergioids sensu lato</taxon>
        <taxon>Dalbergieae</taxon>
        <taxon>Pterocarpus clade</taxon>
        <taxon>Stylosanthes</taxon>
    </lineage>
</organism>
<dbReference type="Proteomes" id="UP001341840">
    <property type="component" value="Unassembled WGS sequence"/>
</dbReference>
<feature type="compositionally biased region" description="Basic and acidic residues" evidence="1">
    <location>
        <begin position="30"/>
        <end position="45"/>
    </location>
</feature>
<accession>A0ABU6QGW2</accession>
<proteinExistence type="predicted"/>
<dbReference type="EMBL" id="JASCZI010000284">
    <property type="protein sequence ID" value="MED6110773.1"/>
    <property type="molecule type" value="Genomic_DNA"/>
</dbReference>